<keyword evidence="2" id="KW-1185">Reference proteome</keyword>
<accession>A0ABW8F4J0</accession>
<dbReference type="RefSeq" id="WP_402703111.1">
    <property type="nucleotide sequence ID" value="NZ_JBIUZV010000016.1"/>
</dbReference>
<reference evidence="1 2" key="1">
    <citation type="submission" date="2024-10" db="EMBL/GenBank/DDBJ databases">
        <title>The Natural Products Discovery Center: Release of the First 8490 Sequenced Strains for Exploring Actinobacteria Biosynthetic Diversity.</title>
        <authorList>
            <person name="Kalkreuter E."/>
            <person name="Kautsar S.A."/>
            <person name="Yang D."/>
            <person name="Bader C.D."/>
            <person name="Teijaro C.N."/>
            <person name="Fluegel L."/>
            <person name="Davis C.M."/>
            <person name="Simpson J.R."/>
            <person name="Lauterbach L."/>
            <person name="Steele A.D."/>
            <person name="Gui C."/>
            <person name="Meng S."/>
            <person name="Li G."/>
            <person name="Viehrig K."/>
            <person name="Ye F."/>
            <person name="Su P."/>
            <person name="Kiefer A.F."/>
            <person name="Nichols A."/>
            <person name="Cepeda A.J."/>
            <person name="Yan W."/>
            <person name="Fan B."/>
            <person name="Jiang Y."/>
            <person name="Adhikari A."/>
            <person name="Zheng C.-J."/>
            <person name="Schuster L."/>
            <person name="Cowan T.M."/>
            <person name="Smanski M.J."/>
            <person name="Chevrette M.G."/>
            <person name="De Carvalho L.P.S."/>
            <person name="Shen B."/>
        </authorList>
    </citation>
    <scope>NUCLEOTIDE SEQUENCE [LARGE SCALE GENOMIC DNA]</scope>
    <source>
        <strain evidence="1 2">NPDC087045</strain>
    </source>
</reference>
<proteinExistence type="predicted"/>
<sequence>MKPRGKFVQILELQPGMASRKLAGKERQTMKQLGNAVPARHGALMQKDDWKAFFQKITI</sequence>
<dbReference type="EMBL" id="JBIUZV010000016">
    <property type="protein sequence ID" value="MFJ3048213.1"/>
    <property type="molecule type" value="Genomic_DNA"/>
</dbReference>
<evidence type="ECO:0000313" key="2">
    <source>
        <dbReference type="Proteomes" id="UP001617427"/>
    </source>
</evidence>
<name>A0ABW8F4J0_9BURK</name>
<organism evidence="1 2">
    <name type="scientific">Herbaspirillum chlorophenolicum</name>
    <dbReference type="NCBI Taxonomy" id="211589"/>
    <lineage>
        <taxon>Bacteria</taxon>
        <taxon>Pseudomonadati</taxon>
        <taxon>Pseudomonadota</taxon>
        <taxon>Betaproteobacteria</taxon>
        <taxon>Burkholderiales</taxon>
        <taxon>Oxalobacteraceae</taxon>
        <taxon>Herbaspirillum</taxon>
    </lineage>
</organism>
<comment type="caution">
    <text evidence="1">The sequence shown here is derived from an EMBL/GenBank/DDBJ whole genome shotgun (WGS) entry which is preliminary data.</text>
</comment>
<gene>
    <name evidence="1" type="ORF">ACIPEN_20455</name>
</gene>
<dbReference type="Proteomes" id="UP001617427">
    <property type="component" value="Unassembled WGS sequence"/>
</dbReference>
<protein>
    <submittedName>
        <fullName evidence="1">Uncharacterized protein</fullName>
    </submittedName>
</protein>
<evidence type="ECO:0000313" key="1">
    <source>
        <dbReference type="EMBL" id="MFJ3048213.1"/>
    </source>
</evidence>